<sequence>MKYMEHELKDLIERSKQILIFQSNSFNSLDYYFFHLIIFHFSSIMFSLELHFNQQFQINHQFQLQNKKQLLVVIISAAEIKCQLRQLLLGILQKSVMHLDLNSLLNKPCTLRIPELIFSISKYNGKIDIWSATTERSIIQALKGNGLIGTYIQNPKYLACIKKNNLAGPLRTIPKYPEVKLQEILFLKNSTFRMGV</sequence>
<evidence type="ECO:0000313" key="2">
    <source>
        <dbReference type="EMBL" id="CAD8131158.1"/>
    </source>
</evidence>
<proteinExistence type="predicted"/>
<keyword evidence="1" id="KW-0472">Membrane</keyword>
<comment type="caution">
    <text evidence="2">The sequence shown here is derived from an EMBL/GenBank/DDBJ whole genome shotgun (WGS) entry which is preliminary data.</text>
</comment>
<keyword evidence="1" id="KW-1133">Transmembrane helix</keyword>
<protein>
    <submittedName>
        <fullName evidence="2">Uncharacterized protein</fullName>
    </submittedName>
</protein>
<keyword evidence="1" id="KW-0812">Transmembrane</keyword>
<evidence type="ECO:0000256" key="1">
    <source>
        <dbReference type="SAM" id="Phobius"/>
    </source>
</evidence>
<gene>
    <name evidence="2" type="ORF">PSON_ATCC_30995.1.T3890006</name>
</gene>
<organism evidence="2 3">
    <name type="scientific">Paramecium sonneborni</name>
    <dbReference type="NCBI Taxonomy" id="65129"/>
    <lineage>
        <taxon>Eukaryota</taxon>
        <taxon>Sar</taxon>
        <taxon>Alveolata</taxon>
        <taxon>Ciliophora</taxon>
        <taxon>Intramacronucleata</taxon>
        <taxon>Oligohymenophorea</taxon>
        <taxon>Peniculida</taxon>
        <taxon>Parameciidae</taxon>
        <taxon>Paramecium</taxon>
    </lineage>
</organism>
<keyword evidence="3" id="KW-1185">Reference proteome</keyword>
<evidence type="ECO:0000313" key="3">
    <source>
        <dbReference type="Proteomes" id="UP000692954"/>
    </source>
</evidence>
<dbReference type="EMBL" id="CAJJDN010000389">
    <property type="protein sequence ID" value="CAD8131158.1"/>
    <property type="molecule type" value="Genomic_DNA"/>
</dbReference>
<dbReference type="Proteomes" id="UP000692954">
    <property type="component" value="Unassembled WGS sequence"/>
</dbReference>
<name>A0A8S1RSF4_9CILI</name>
<feature type="transmembrane region" description="Helical" evidence="1">
    <location>
        <begin position="31"/>
        <end position="52"/>
    </location>
</feature>
<dbReference type="AlphaFoldDB" id="A0A8S1RSF4"/>
<reference evidence="2" key="1">
    <citation type="submission" date="2021-01" db="EMBL/GenBank/DDBJ databases">
        <authorList>
            <consortium name="Genoscope - CEA"/>
            <person name="William W."/>
        </authorList>
    </citation>
    <scope>NUCLEOTIDE SEQUENCE</scope>
</reference>
<accession>A0A8S1RSF4</accession>